<dbReference type="GO" id="GO:0004375">
    <property type="term" value="F:glycine dehydrogenase (decarboxylating) activity"/>
    <property type="evidence" value="ECO:0007669"/>
    <property type="project" value="UniProtKB-EC"/>
</dbReference>
<dbReference type="Gene3D" id="3.90.1150.10">
    <property type="entry name" value="Aspartate Aminotransferase, domain 1"/>
    <property type="match status" value="1"/>
</dbReference>
<keyword evidence="1 3" id="KW-0560">Oxidoreductase</keyword>
<dbReference type="InterPro" id="IPR023010">
    <property type="entry name" value="GcvPA"/>
</dbReference>
<dbReference type="InterPro" id="IPR015421">
    <property type="entry name" value="PyrdxlP-dep_Trfase_major"/>
</dbReference>
<dbReference type="EC" id="1.4.4.2" evidence="3"/>
<dbReference type="EMBL" id="JAAXYO010000039">
    <property type="protein sequence ID" value="MBU2787342.1"/>
    <property type="molecule type" value="Genomic_DNA"/>
</dbReference>
<protein>
    <submittedName>
        <fullName evidence="3">Aminomethyl-transferring glycine dehydrogenase subunit GcvPA</fullName>
        <ecNumber evidence="3">1.4.4.2</ecNumber>
    </submittedName>
</protein>
<evidence type="ECO:0000313" key="4">
    <source>
        <dbReference type="Proteomes" id="UP001197378"/>
    </source>
</evidence>
<dbReference type="SUPFAM" id="SSF53383">
    <property type="entry name" value="PLP-dependent transferases"/>
    <property type="match status" value="1"/>
</dbReference>
<dbReference type="PANTHER" id="PTHR42806:SF1">
    <property type="entry name" value="GLYCINE DEHYDROGENASE (DECARBOXYLATING)"/>
    <property type="match status" value="1"/>
</dbReference>
<feature type="domain" description="Glycine cleavage system P-protein N-terminal" evidence="2">
    <location>
        <begin position="3"/>
        <end position="436"/>
    </location>
</feature>
<name>A0AAE3CJ26_9PROT</name>
<dbReference type="NCBIfam" id="NF001696">
    <property type="entry name" value="PRK00451.1"/>
    <property type="match status" value="1"/>
</dbReference>
<dbReference type="RefSeq" id="WP_215871914.1">
    <property type="nucleotide sequence ID" value="NZ_JAAXYO010000039.1"/>
</dbReference>
<evidence type="ECO:0000259" key="2">
    <source>
        <dbReference type="Pfam" id="PF02347"/>
    </source>
</evidence>
<proteinExistence type="predicted"/>
<dbReference type="InterPro" id="IPR015424">
    <property type="entry name" value="PyrdxlP-dep_Trfase"/>
</dbReference>
<reference evidence="3" key="1">
    <citation type="journal article" date="2021" name="ISME J.">
        <title>Genomic evolution of the class Acidithiobacillia: deep-branching Proteobacteria living in extreme acidic conditions.</title>
        <authorList>
            <person name="Moya-Beltran A."/>
            <person name="Beard S."/>
            <person name="Rojas-Villalobos C."/>
            <person name="Issotta F."/>
            <person name="Gallardo Y."/>
            <person name="Ulloa R."/>
            <person name="Giaveno A."/>
            <person name="Degli Esposti M."/>
            <person name="Johnson D.B."/>
            <person name="Quatrini R."/>
        </authorList>
    </citation>
    <scope>NUCLEOTIDE SEQUENCE</scope>
    <source>
        <strain evidence="3">VAN18-1</strain>
    </source>
</reference>
<sequence length="449" mass="48624">MPYIPHDNAETAAMLEAIRVPRLEDLFDEIPPALQSDVSALPEGCSEARLRREMEERAAEQAPLRCFAGAGAYAHHIPAIVWEIARRGEFYSAYTPYQAEASQGTLQLLYEFQSFMTRLTGMEISNASLYDGASALAEACLMALRLRPAAREILVPEGLLPHWRRVLDALLPMQGIRLRSLPQDPHSGRLLLPEENFPEAAALILPQINRFGLLEEVDALAHWAESHNLLRIAVVNPLALALLKAPGDWGEQGADIVVGEGQPLGVPLAAGGPYFGFLTCRRDYVRQLPGRLVAKTVDAAGQVAYCLTLQAREQHIRRAGATSNICTNQGLLVTAATIHLATLGANGLRAAAARAHQQAQRLRALLARLPGVELPHAGPVFNEFVLRLPRPAPSVRDGLLAHGFLAGVPLIELNPADDPHDLLVACTELSEDEDLDGYASALAGVLGEM</sequence>
<dbReference type="Proteomes" id="UP001197378">
    <property type="component" value="Unassembled WGS sequence"/>
</dbReference>
<gene>
    <name evidence="3" type="ORF">HFQ13_03810</name>
</gene>
<dbReference type="Pfam" id="PF02347">
    <property type="entry name" value="GDC-P"/>
    <property type="match status" value="1"/>
</dbReference>
<dbReference type="AlphaFoldDB" id="A0AAE3CJ26"/>
<dbReference type="InterPro" id="IPR015422">
    <property type="entry name" value="PyrdxlP-dep_Trfase_small"/>
</dbReference>
<evidence type="ECO:0000313" key="3">
    <source>
        <dbReference type="EMBL" id="MBU2787342.1"/>
    </source>
</evidence>
<organism evidence="3 4">
    <name type="scientific">Igneacidithiobacillus copahuensis</name>
    <dbReference type="NCBI Taxonomy" id="2724909"/>
    <lineage>
        <taxon>Bacteria</taxon>
        <taxon>Pseudomonadati</taxon>
        <taxon>Pseudomonadota</taxon>
        <taxon>Acidithiobacillia</taxon>
        <taxon>Acidithiobacillales</taxon>
        <taxon>Acidithiobacillaceae</taxon>
        <taxon>Igneacidithiobacillus</taxon>
    </lineage>
</organism>
<evidence type="ECO:0000256" key="1">
    <source>
        <dbReference type="ARBA" id="ARBA00023002"/>
    </source>
</evidence>
<dbReference type="GO" id="GO:0009116">
    <property type="term" value="P:nucleoside metabolic process"/>
    <property type="evidence" value="ECO:0007669"/>
    <property type="project" value="InterPro"/>
</dbReference>
<accession>A0AAE3CJ26</accession>
<dbReference type="PANTHER" id="PTHR42806">
    <property type="entry name" value="GLYCINE CLEAVAGE SYSTEM P-PROTEIN"/>
    <property type="match status" value="1"/>
</dbReference>
<dbReference type="InterPro" id="IPR049315">
    <property type="entry name" value="GDC-P_N"/>
</dbReference>
<dbReference type="Gene3D" id="3.40.640.10">
    <property type="entry name" value="Type I PLP-dependent aspartate aminotransferase-like (Major domain)"/>
    <property type="match status" value="1"/>
</dbReference>
<comment type="caution">
    <text evidence="3">The sequence shown here is derived from an EMBL/GenBank/DDBJ whole genome shotgun (WGS) entry which is preliminary data.</text>
</comment>
<keyword evidence="4" id="KW-1185">Reference proteome</keyword>